<dbReference type="InterPro" id="IPR005119">
    <property type="entry name" value="LysR_subst-bd"/>
</dbReference>
<feature type="non-terminal residue" evidence="6">
    <location>
        <position position="1"/>
    </location>
</feature>
<dbReference type="Gene3D" id="3.40.190.10">
    <property type="entry name" value="Periplasmic binding protein-like II"/>
    <property type="match status" value="2"/>
</dbReference>
<feature type="domain" description="LysR substrate-binding" evidence="5">
    <location>
        <begin position="37"/>
        <end position="223"/>
    </location>
</feature>
<evidence type="ECO:0000256" key="2">
    <source>
        <dbReference type="ARBA" id="ARBA00023015"/>
    </source>
</evidence>
<dbReference type="EMBL" id="JADINH010000113">
    <property type="protein sequence ID" value="MBO8415815.1"/>
    <property type="molecule type" value="Genomic_DNA"/>
</dbReference>
<evidence type="ECO:0000256" key="3">
    <source>
        <dbReference type="ARBA" id="ARBA00023125"/>
    </source>
</evidence>
<dbReference type="PANTHER" id="PTHR30126:SF81">
    <property type="entry name" value="HTH-TYPE TRANSCRIPTIONAL REGULATOR ILVY"/>
    <property type="match status" value="1"/>
</dbReference>
<dbReference type="GO" id="GO:0006355">
    <property type="term" value="P:regulation of DNA-templated transcription"/>
    <property type="evidence" value="ECO:0007669"/>
    <property type="project" value="TreeGrafter"/>
</dbReference>
<evidence type="ECO:0000259" key="5">
    <source>
        <dbReference type="Pfam" id="PF03466"/>
    </source>
</evidence>
<sequence length="253" mass="27819">IILTSAGRRFRDFASECLGRYNKLLTDLKVEENPVFGSIKIYCSVSASYIFIPRLLSELRFDHPGLEVSLETGDPANALELLKQDGIDFVIAALPEKLPDDITAVPLVSFPLVLIAPKSPLSKIPGFDGEHYDLAKTPFIMAEHGQLRFEVDKWFKAQQVKPNIYSEVAGHEAIVSLCALGFGLAVAPRLVVDLSPFKGDVKQLNAPTLPNFNLALCCLKKRSKELIIEAVNKVAAKTAPTFSADLLSRRLND</sequence>
<organism evidence="6 7">
    <name type="scientific">Candidatus Avisuccinivibrio stercorigallinarum</name>
    <dbReference type="NCBI Taxonomy" id="2840704"/>
    <lineage>
        <taxon>Bacteria</taxon>
        <taxon>Pseudomonadati</taxon>
        <taxon>Pseudomonadota</taxon>
        <taxon>Gammaproteobacteria</taxon>
        <taxon>Aeromonadales</taxon>
        <taxon>Succinivibrionaceae</taxon>
        <taxon>Succinivibrionaceae incertae sedis</taxon>
        <taxon>Candidatus Avisuccinivibrio</taxon>
    </lineage>
</organism>
<reference evidence="6" key="2">
    <citation type="journal article" date="2021" name="PeerJ">
        <title>Extensive microbial diversity within the chicken gut microbiome revealed by metagenomics and culture.</title>
        <authorList>
            <person name="Gilroy R."/>
            <person name="Ravi A."/>
            <person name="Getino M."/>
            <person name="Pursley I."/>
            <person name="Horton D.L."/>
            <person name="Alikhan N.F."/>
            <person name="Baker D."/>
            <person name="Gharbi K."/>
            <person name="Hall N."/>
            <person name="Watson M."/>
            <person name="Adriaenssens E.M."/>
            <person name="Foster-Nyarko E."/>
            <person name="Jarju S."/>
            <person name="Secka A."/>
            <person name="Antonio M."/>
            <person name="Oren A."/>
            <person name="Chaudhuri R.R."/>
            <person name="La Ragione R."/>
            <person name="Hildebrand F."/>
            <person name="Pallen M.J."/>
        </authorList>
    </citation>
    <scope>NUCLEOTIDE SEQUENCE</scope>
    <source>
        <strain evidence="6">17213</strain>
    </source>
</reference>
<protein>
    <recommendedName>
        <fullName evidence="5">LysR substrate-binding domain-containing protein</fullName>
    </recommendedName>
</protein>
<gene>
    <name evidence="6" type="ORF">IAB19_05500</name>
</gene>
<keyword evidence="4" id="KW-0804">Transcription</keyword>
<comment type="similarity">
    <text evidence="1">Belongs to the LysR transcriptional regulatory family.</text>
</comment>
<evidence type="ECO:0000313" key="6">
    <source>
        <dbReference type="EMBL" id="MBO8415815.1"/>
    </source>
</evidence>
<reference evidence="6" key="1">
    <citation type="submission" date="2020-10" db="EMBL/GenBank/DDBJ databases">
        <authorList>
            <person name="Gilroy R."/>
        </authorList>
    </citation>
    <scope>NUCLEOTIDE SEQUENCE</scope>
    <source>
        <strain evidence="6">17213</strain>
    </source>
</reference>
<comment type="caution">
    <text evidence="6">The sequence shown here is derived from an EMBL/GenBank/DDBJ whole genome shotgun (WGS) entry which is preliminary data.</text>
</comment>
<dbReference type="Pfam" id="PF03466">
    <property type="entry name" value="LysR_substrate"/>
    <property type="match status" value="1"/>
</dbReference>
<keyword evidence="3" id="KW-0238">DNA-binding</keyword>
<evidence type="ECO:0000313" key="7">
    <source>
        <dbReference type="Proteomes" id="UP000823631"/>
    </source>
</evidence>
<name>A0A9D9DCI7_9GAMM</name>
<dbReference type="PANTHER" id="PTHR30126">
    <property type="entry name" value="HTH-TYPE TRANSCRIPTIONAL REGULATOR"/>
    <property type="match status" value="1"/>
</dbReference>
<dbReference type="GO" id="GO:0000976">
    <property type="term" value="F:transcription cis-regulatory region binding"/>
    <property type="evidence" value="ECO:0007669"/>
    <property type="project" value="TreeGrafter"/>
</dbReference>
<keyword evidence="2" id="KW-0805">Transcription regulation</keyword>
<dbReference type="SUPFAM" id="SSF53850">
    <property type="entry name" value="Periplasmic binding protein-like II"/>
    <property type="match status" value="1"/>
</dbReference>
<evidence type="ECO:0000256" key="1">
    <source>
        <dbReference type="ARBA" id="ARBA00009437"/>
    </source>
</evidence>
<accession>A0A9D9DCI7</accession>
<evidence type="ECO:0000256" key="4">
    <source>
        <dbReference type="ARBA" id="ARBA00023163"/>
    </source>
</evidence>
<proteinExistence type="inferred from homology"/>
<dbReference type="Proteomes" id="UP000823631">
    <property type="component" value="Unassembled WGS sequence"/>
</dbReference>
<dbReference type="AlphaFoldDB" id="A0A9D9DCI7"/>